<keyword evidence="6 8" id="KW-1133">Transmembrane helix</keyword>
<feature type="domain" description="ABC transmembrane type-1" evidence="9">
    <location>
        <begin position="246"/>
        <end position="437"/>
    </location>
</feature>
<reference evidence="10 11" key="1">
    <citation type="submission" date="2020-08" db="EMBL/GenBank/DDBJ databases">
        <title>Genomic Encyclopedia of Type Strains, Phase IV (KMG-IV): sequencing the most valuable type-strain genomes for metagenomic binning, comparative biology and taxonomic classification.</title>
        <authorList>
            <person name="Goeker M."/>
        </authorList>
    </citation>
    <scope>NUCLEOTIDE SEQUENCE [LARGE SCALE GENOMIC DNA]</scope>
    <source>
        <strain evidence="10 11">DSM 103725</strain>
    </source>
</reference>
<feature type="transmembrane region" description="Helical" evidence="8">
    <location>
        <begin position="357"/>
        <end position="379"/>
    </location>
</feature>
<dbReference type="CDD" id="cd06261">
    <property type="entry name" value="TM_PBP2"/>
    <property type="match status" value="1"/>
</dbReference>
<evidence type="ECO:0000259" key="9">
    <source>
        <dbReference type="PROSITE" id="PS50928"/>
    </source>
</evidence>
<sequence>MPRTGVQLFRFVVLTIGSLIFMVPLLWMISTALKPIDQTMSMPPKWTPKQWTATVDGETLEIGLGKVPEDATDQTPVPVTAAFQWGVEREGQRIPVRMRRDDAEADTVTVEMSHHWEWTREGKTNPVRRLDHDSENAASAEGQVLVAVIDEDGGLRRQTVPEAELVKIYGTTHDAVNRSYSDSVTLTLPREQVTRAYVRWNQRQEHAYVKTQTLELPYGDIHESVVPQWGNFAGSIKEMGQFGRYLRNTLVLCFLTVLGTVCSCSVVAYGFSRIEWPGRDKIFYVVLGTMMIPFPVIMVPLYGVFRDLGWIGTLKPLWVPTFFAGAFNVFLLRQFFRTIPKELSEAARIDGCSEFRIFLQVILPLCKPAITVVALFQFLGTWNDFLGPLIYLTDQKDYTLALGLQFFQSQQGGTQWHYLMAASTLVVAPIIILFFMAQRMFIEGISMSGLKG</sequence>
<dbReference type="Pfam" id="PF00528">
    <property type="entry name" value="BPD_transp_1"/>
    <property type="match status" value="1"/>
</dbReference>
<dbReference type="AlphaFoldDB" id="A0A7X0H3B1"/>
<dbReference type="PANTHER" id="PTHR43744:SF8">
    <property type="entry name" value="SN-GLYCEROL-3-PHOSPHATE TRANSPORT SYSTEM PERMEASE PROTEIN UGPE"/>
    <property type="match status" value="1"/>
</dbReference>
<keyword evidence="7 8" id="KW-0472">Membrane</keyword>
<keyword evidence="3 8" id="KW-0813">Transport</keyword>
<evidence type="ECO:0000256" key="2">
    <source>
        <dbReference type="ARBA" id="ARBA00020515"/>
    </source>
</evidence>
<accession>A0A7X0H3B1</accession>
<dbReference type="EMBL" id="JACHGY010000001">
    <property type="protein sequence ID" value="MBB6428513.1"/>
    <property type="molecule type" value="Genomic_DNA"/>
</dbReference>
<gene>
    <name evidence="10" type="ORF">HNQ40_000319</name>
</gene>
<organism evidence="10 11">
    <name type="scientific">Algisphaera agarilytica</name>
    <dbReference type="NCBI Taxonomy" id="1385975"/>
    <lineage>
        <taxon>Bacteria</taxon>
        <taxon>Pseudomonadati</taxon>
        <taxon>Planctomycetota</taxon>
        <taxon>Phycisphaerae</taxon>
        <taxon>Phycisphaerales</taxon>
        <taxon>Phycisphaeraceae</taxon>
        <taxon>Algisphaera</taxon>
    </lineage>
</organism>
<dbReference type="SUPFAM" id="SSF161098">
    <property type="entry name" value="MetI-like"/>
    <property type="match status" value="1"/>
</dbReference>
<evidence type="ECO:0000256" key="6">
    <source>
        <dbReference type="ARBA" id="ARBA00022989"/>
    </source>
</evidence>
<keyword evidence="4" id="KW-1003">Cell membrane</keyword>
<evidence type="ECO:0000313" key="11">
    <source>
        <dbReference type="Proteomes" id="UP000541810"/>
    </source>
</evidence>
<keyword evidence="5 8" id="KW-0812">Transmembrane</keyword>
<evidence type="ECO:0000313" key="10">
    <source>
        <dbReference type="EMBL" id="MBB6428513.1"/>
    </source>
</evidence>
<proteinExistence type="inferred from homology"/>
<dbReference type="Gene3D" id="1.10.3720.10">
    <property type="entry name" value="MetI-like"/>
    <property type="match status" value="1"/>
</dbReference>
<protein>
    <recommendedName>
        <fullName evidence="2">sn-glycerol-3-phosphate transport system permease protein UgpE</fullName>
    </recommendedName>
</protein>
<keyword evidence="11" id="KW-1185">Reference proteome</keyword>
<dbReference type="InterPro" id="IPR000515">
    <property type="entry name" value="MetI-like"/>
</dbReference>
<evidence type="ECO:0000256" key="4">
    <source>
        <dbReference type="ARBA" id="ARBA00022475"/>
    </source>
</evidence>
<feature type="transmembrane region" description="Helical" evidence="8">
    <location>
        <begin position="12"/>
        <end position="33"/>
    </location>
</feature>
<feature type="transmembrane region" description="Helical" evidence="8">
    <location>
        <begin position="283"/>
        <end position="305"/>
    </location>
</feature>
<dbReference type="PROSITE" id="PS50928">
    <property type="entry name" value="ABC_TM1"/>
    <property type="match status" value="1"/>
</dbReference>
<feature type="transmembrane region" description="Helical" evidence="8">
    <location>
        <begin position="249"/>
        <end position="271"/>
    </location>
</feature>
<dbReference type="RefSeq" id="WP_221435332.1">
    <property type="nucleotide sequence ID" value="NZ_JACHGY010000001.1"/>
</dbReference>
<dbReference type="GO" id="GO:0055085">
    <property type="term" value="P:transmembrane transport"/>
    <property type="evidence" value="ECO:0007669"/>
    <property type="project" value="InterPro"/>
</dbReference>
<comment type="caution">
    <text evidence="10">The sequence shown here is derived from an EMBL/GenBank/DDBJ whole genome shotgun (WGS) entry which is preliminary data.</text>
</comment>
<evidence type="ECO:0000256" key="5">
    <source>
        <dbReference type="ARBA" id="ARBA00022692"/>
    </source>
</evidence>
<name>A0A7X0H3B1_9BACT</name>
<feature type="transmembrane region" description="Helical" evidence="8">
    <location>
        <begin position="416"/>
        <end position="437"/>
    </location>
</feature>
<feature type="transmembrane region" description="Helical" evidence="8">
    <location>
        <begin position="317"/>
        <end position="336"/>
    </location>
</feature>
<evidence type="ECO:0000256" key="3">
    <source>
        <dbReference type="ARBA" id="ARBA00022448"/>
    </source>
</evidence>
<comment type="subcellular location">
    <subcellularLocation>
        <location evidence="1 8">Cell membrane</location>
        <topology evidence="1 8">Multi-pass membrane protein</topology>
    </subcellularLocation>
</comment>
<evidence type="ECO:0000256" key="7">
    <source>
        <dbReference type="ARBA" id="ARBA00023136"/>
    </source>
</evidence>
<dbReference type="GO" id="GO:0005886">
    <property type="term" value="C:plasma membrane"/>
    <property type="evidence" value="ECO:0007669"/>
    <property type="project" value="UniProtKB-SubCell"/>
</dbReference>
<evidence type="ECO:0000256" key="1">
    <source>
        <dbReference type="ARBA" id="ARBA00004651"/>
    </source>
</evidence>
<dbReference type="PANTHER" id="PTHR43744">
    <property type="entry name" value="ABC TRANSPORTER PERMEASE PROTEIN MG189-RELATED-RELATED"/>
    <property type="match status" value="1"/>
</dbReference>
<comment type="similarity">
    <text evidence="8">Belongs to the binding-protein-dependent transport system permease family.</text>
</comment>
<evidence type="ECO:0000256" key="8">
    <source>
        <dbReference type="RuleBase" id="RU363032"/>
    </source>
</evidence>
<dbReference type="InterPro" id="IPR035906">
    <property type="entry name" value="MetI-like_sf"/>
</dbReference>
<dbReference type="Proteomes" id="UP000541810">
    <property type="component" value="Unassembled WGS sequence"/>
</dbReference>